<protein>
    <submittedName>
        <fullName evidence="1">Uncharacterized protein</fullName>
    </submittedName>
</protein>
<keyword evidence="2" id="KW-1185">Reference proteome</keyword>
<organism evidence="1 2">
    <name type="scientific">Argiope bruennichi</name>
    <name type="common">Wasp spider</name>
    <name type="synonym">Aranea bruennichi</name>
    <dbReference type="NCBI Taxonomy" id="94029"/>
    <lineage>
        <taxon>Eukaryota</taxon>
        <taxon>Metazoa</taxon>
        <taxon>Ecdysozoa</taxon>
        <taxon>Arthropoda</taxon>
        <taxon>Chelicerata</taxon>
        <taxon>Arachnida</taxon>
        <taxon>Araneae</taxon>
        <taxon>Araneomorphae</taxon>
        <taxon>Entelegynae</taxon>
        <taxon>Araneoidea</taxon>
        <taxon>Araneidae</taxon>
        <taxon>Argiope</taxon>
    </lineage>
</organism>
<name>A0A8T0FEU0_ARGBR</name>
<evidence type="ECO:0000313" key="2">
    <source>
        <dbReference type="Proteomes" id="UP000807504"/>
    </source>
</evidence>
<sequence>MSNPIVSQLKSLYRLSLEDISLRKVAVLLVSDPVKFKSPTTEADGEKRKHEPFKSVVGDLCLPEPIREPLVNLLNPIFRETYKWFKYHEEFLKSKHSSFYCPEYAKHLHWTHMGTINYRKTAESMIHDEKLDINWRFKLACLYCLDEDIQNIWQKMSPLNRKCFYNNGQFPNDTREIIIFWTCILKGRVDKLESYLVGLVGHYSSIYQQAFELFSKNGYETATQYFFEKLTCEEKDASLVRTAEYVAEYVNHSFQPYTDVFCYLLSQMNAEQFQNVLENSSCAILRSFMDWPRQDAFLEVAQLVLPCFVEEDYDDLHFFLSVKFKCIYNPSKLFRNVFLITPKIFRHSTYYLDDFFERKDTEIFKFMFRNMDPEETLELFLSGKALHNCSKLVKEGKWDFLEFFIRESRLSKEDRGRFLVALNSYSPSLFELDVGAHFTKLVNDIP</sequence>
<dbReference type="Proteomes" id="UP000807504">
    <property type="component" value="Unassembled WGS sequence"/>
</dbReference>
<evidence type="ECO:0000313" key="1">
    <source>
        <dbReference type="EMBL" id="KAF8789804.1"/>
    </source>
</evidence>
<accession>A0A8T0FEU0</accession>
<reference evidence="1" key="1">
    <citation type="journal article" date="2020" name="bioRxiv">
        <title>Chromosome-level reference genome of the European wasp spider Argiope bruennichi: a resource for studies on range expansion and evolutionary adaptation.</title>
        <authorList>
            <person name="Sheffer M.M."/>
            <person name="Hoppe A."/>
            <person name="Krehenwinkel H."/>
            <person name="Uhl G."/>
            <person name="Kuss A.W."/>
            <person name="Jensen L."/>
            <person name="Jensen C."/>
            <person name="Gillespie R.G."/>
            <person name="Hoff K.J."/>
            <person name="Prost S."/>
        </authorList>
    </citation>
    <scope>NUCLEOTIDE SEQUENCE</scope>
</reference>
<dbReference type="EMBL" id="JABXBU010000012">
    <property type="protein sequence ID" value="KAF8789804.1"/>
    <property type="molecule type" value="Genomic_DNA"/>
</dbReference>
<gene>
    <name evidence="1" type="ORF">HNY73_007714</name>
</gene>
<comment type="caution">
    <text evidence="1">The sequence shown here is derived from an EMBL/GenBank/DDBJ whole genome shotgun (WGS) entry which is preliminary data.</text>
</comment>
<proteinExistence type="predicted"/>
<reference evidence="1" key="2">
    <citation type="submission" date="2020-06" db="EMBL/GenBank/DDBJ databases">
        <authorList>
            <person name="Sheffer M."/>
        </authorList>
    </citation>
    <scope>NUCLEOTIDE SEQUENCE</scope>
</reference>
<dbReference type="AlphaFoldDB" id="A0A8T0FEU0"/>